<dbReference type="Pfam" id="PF00248">
    <property type="entry name" value="Aldo_ket_red"/>
    <property type="match status" value="1"/>
</dbReference>
<dbReference type="PANTHER" id="PTHR43312">
    <property type="entry name" value="D-THREO-ALDOSE 1-DEHYDROGENASE"/>
    <property type="match status" value="1"/>
</dbReference>
<dbReference type="GO" id="GO:0016491">
    <property type="term" value="F:oxidoreductase activity"/>
    <property type="evidence" value="ECO:0007669"/>
    <property type="project" value="UniProtKB-KW"/>
</dbReference>
<dbReference type="Gene3D" id="3.20.20.100">
    <property type="entry name" value="NADP-dependent oxidoreductase domain"/>
    <property type="match status" value="1"/>
</dbReference>
<dbReference type="InterPro" id="IPR053135">
    <property type="entry name" value="AKR2_Oxidoreductase"/>
</dbReference>
<organism evidence="2 3">
    <name type="scientific">Limihaloglobus sulfuriphilus</name>
    <dbReference type="NCBI Taxonomy" id="1851148"/>
    <lineage>
        <taxon>Bacteria</taxon>
        <taxon>Pseudomonadati</taxon>
        <taxon>Planctomycetota</taxon>
        <taxon>Phycisphaerae</taxon>
        <taxon>Sedimentisphaerales</taxon>
        <taxon>Sedimentisphaeraceae</taxon>
        <taxon>Limihaloglobus</taxon>
    </lineage>
</organism>
<feature type="domain" description="NADP-dependent oxidoreductase" evidence="1">
    <location>
        <begin position="22"/>
        <end position="283"/>
    </location>
</feature>
<dbReference type="RefSeq" id="WP_146683803.1">
    <property type="nucleotide sequence ID" value="NZ_CP019646.1"/>
</dbReference>
<dbReference type="InterPro" id="IPR036812">
    <property type="entry name" value="NAD(P)_OxRdtase_dom_sf"/>
</dbReference>
<evidence type="ECO:0000313" key="3">
    <source>
        <dbReference type="Proteomes" id="UP000188181"/>
    </source>
</evidence>
<proteinExistence type="predicted"/>
<keyword evidence="3" id="KW-1185">Reference proteome</keyword>
<dbReference type="SUPFAM" id="SSF51430">
    <property type="entry name" value="NAD(P)-linked oxidoreductase"/>
    <property type="match status" value="1"/>
</dbReference>
<evidence type="ECO:0000259" key="1">
    <source>
        <dbReference type="Pfam" id="PF00248"/>
    </source>
</evidence>
<dbReference type="Proteomes" id="UP000188181">
    <property type="component" value="Chromosome"/>
</dbReference>
<gene>
    <name evidence="2" type="primary">gpr_1</name>
    <name evidence="2" type="ORF">SMSP2_02018</name>
</gene>
<dbReference type="EC" id="1.1.1.-" evidence="2"/>
<evidence type="ECO:0000313" key="2">
    <source>
        <dbReference type="EMBL" id="AQQ71641.1"/>
    </source>
</evidence>
<dbReference type="OrthoDB" id="9773828at2"/>
<dbReference type="SUPFAM" id="SSF46548">
    <property type="entry name" value="alpha-helical ferredoxin"/>
    <property type="match status" value="1"/>
</dbReference>
<dbReference type="PANTHER" id="PTHR43312:SF2">
    <property type="entry name" value="OXIDOREDUCTASE"/>
    <property type="match status" value="1"/>
</dbReference>
<sequence length="383" mass="42540">MIKQTQKINFGKRSGLEVYPVSMGAMRFPEMDKAIPLIRQAIDAGMVYIDTSRGYGDSEIKLGKALKDGYREKVILSTKCSPWVFKAEDTDDSSADCTYKRILESMRRLDVEYLDFYQVWNINSPENYEKATCKGGMVDGIRRAVDEGLVGHIGFTTHDEPENISRYIDEADWCEVILLTYNIFNQKYKDVVAKAHEKGIGTIIMNPACGGMLAENSPVIADAVKSAVGISDAVEAGHRYLKSDPNVDTIICGITKPEDIESTIANFKKPAFDAAQISAIEKAMNKLSPDNAKVCTSCKYCMPCPAGIDIPAMMDVVFHDKVLKVPGIAKEKYDWLTGENNKNASKKPSECTACKECEAKCTQNIPIAAEMAYLARREEQSWK</sequence>
<dbReference type="CDD" id="cd19096">
    <property type="entry name" value="AKR_Fe-S_oxidoreductase"/>
    <property type="match status" value="1"/>
</dbReference>
<protein>
    <submittedName>
        <fullName evidence="2">L-glyceraldehyde 3-phosphate reductase</fullName>
        <ecNumber evidence="2">1.1.1.-</ecNumber>
    </submittedName>
</protein>
<dbReference type="KEGG" id="pbas:SMSP2_02018"/>
<accession>A0A1Q2MG34</accession>
<dbReference type="AlphaFoldDB" id="A0A1Q2MG34"/>
<reference evidence="3" key="1">
    <citation type="submission" date="2017-02" db="EMBL/GenBank/DDBJ databases">
        <title>Comparative genomics and description of representatives of a novel lineage of planctomycetes thriving in anoxic sediments.</title>
        <authorList>
            <person name="Spring S."/>
            <person name="Bunk B."/>
            <person name="Sproer C."/>
        </authorList>
    </citation>
    <scope>NUCLEOTIDE SEQUENCE [LARGE SCALE GENOMIC DNA]</scope>
    <source>
        <strain evidence="3">SM-Chi-D1</strain>
    </source>
</reference>
<name>A0A1Q2MG34_9BACT</name>
<dbReference type="EMBL" id="CP019646">
    <property type="protein sequence ID" value="AQQ71641.1"/>
    <property type="molecule type" value="Genomic_DNA"/>
</dbReference>
<dbReference type="STRING" id="1851148.SMSP2_02018"/>
<keyword evidence="2" id="KW-0560">Oxidoreductase</keyword>
<dbReference type="InterPro" id="IPR023210">
    <property type="entry name" value="NADP_OxRdtase_dom"/>
</dbReference>